<dbReference type="Gene3D" id="3.40.50.720">
    <property type="entry name" value="NAD(P)-binding Rossmann-like Domain"/>
    <property type="match status" value="1"/>
</dbReference>
<evidence type="ECO:0000256" key="3">
    <source>
        <dbReference type="RuleBase" id="RU000363"/>
    </source>
</evidence>
<dbReference type="PIRSF" id="PIRSF000126">
    <property type="entry name" value="11-beta-HSD1"/>
    <property type="match status" value="1"/>
</dbReference>
<dbReference type="Proteomes" id="UP000194632">
    <property type="component" value="Unassembled WGS sequence"/>
</dbReference>
<dbReference type="EMBL" id="NGFO01000003">
    <property type="protein sequence ID" value="OUC80316.1"/>
    <property type="molecule type" value="Genomic_DNA"/>
</dbReference>
<dbReference type="GO" id="GO:0016491">
    <property type="term" value="F:oxidoreductase activity"/>
    <property type="evidence" value="ECO:0007669"/>
    <property type="project" value="UniProtKB-KW"/>
</dbReference>
<dbReference type="PRINTS" id="PR00081">
    <property type="entry name" value="GDHRDH"/>
</dbReference>
<dbReference type="PRINTS" id="PR00080">
    <property type="entry name" value="SDRFAMILY"/>
</dbReference>
<evidence type="ECO:0000256" key="2">
    <source>
        <dbReference type="ARBA" id="ARBA00023002"/>
    </source>
</evidence>
<protein>
    <submittedName>
        <fullName evidence="4">Short-chain dehydrogenase</fullName>
    </submittedName>
</protein>
<gene>
    <name evidence="4" type="ORF">CA982_03735</name>
</gene>
<name>A0A243QFE9_9ACTN</name>
<dbReference type="PANTHER" id="PTHR43086:SF3">
    <property type="entry name" value="NADP-DEPENDENT 3-HYDROXY ACID DEHYDROGENASE YDFG"/>
    <property type="match status" value="1"/>
</dbReference>
<dbReference type="RefSeq" id="WP_086534009.1">
    <property type="nucleotide sequence ID" value="NZ_NGFO01000003.1"/>
</dbReference>
<dbReference type="OrthoDB" id="9810734at2"/>
<evidence type="ECO:0000313" key="4">
    <source>
        <dbReference type="EMBL" id="OUC80316.1"/>
    </source>
</evidence>
<comment type="caution">
    <text evidence="4">The sequence shown here is derived from an EMBL/GenBank/DDBJ whole genome shotgun (WGS) entry which is preliminary data.</text>
</comment>
<dbReference type="AlphaFoldDB" id="A0A243QFE9"/>
<sequence>MSSNRHGSPDHRTALITGASAGIGKTFADHLAAQGYDLILVARRAERLDELSARLRREHGVRCETFAGDLSDRATPLAIIEHADELGLAIDVLVNNAGMSLSTTFAETSWEEVRGHLQLMLTSLTELSHGVLPGMKERRWGRIVNVSSITALLPPAEGLLYSAIKSYVLLMSESLDMELKPHGIHVTALCPGFTRSEFHDAMGAETRKTADRLPGVLWQEPEDVVREGWNAVMKGDPVCITGTVNKLVTAAVRPIPPGVQYFLGRTLNPFR</sequence>
<evidence type="ECO:0000313" key="5">
    <source>
        <dbReference type="Proteomes" id="UP000194632"/>
    </source>
</evidence>
<comment type="similarity">
    <text evidence="1 3">Belongs to the short-chain dehydrogenases/reductases (SDR) family.</text>
</comment>
<accession>A0A243QFE9</accession>
<dbReference type="STRING" id="417102.CA982_03735"/>
<proteinExistence type="inferred from homology"/>
<keyword evidence="5" id="KW-1185">Reference proteome</keyword>
<keyword evidence="2" id="KW-0560">Oxidoreductase</keyword>
<dbReference type="SUPFAM" id="SSF51735">
    <property type="entry name" value="NAD(P)-binding Rossmann-fold domains"/>
    <property type="match status" value="1"/>
</dbReference>
<dbReference type="Pfam" id="PF00106">
    <property type="entry name" value="adh_short"/>
    <property type="match status" value="1"/>
</dbReference>
<dbReference type="CDD" id="cd05233">
    <property type="entry name" value="SDR_c"/>
    <property type="match status" value="1"/>
</dbReference>
<dbReference type="InterPro" id="IPR002347">
    <property type="entry name" value="SDR_fam"/>
</dbReference>
<dbReference type="InterPro" id="IPR036291">
    <property type="entry name" value="NAD(P)-bd_dom_sf"/>
</dbReference>
<evidence type="ECO:0000256" key="1">
    <source>
        <dbReference type="ARBA" id="ARBA00006484"/>
    </source>
</evidence>
<reference evidence="4 5" key="1">
    <citation type="submission" date="2017-05" db="EMBL/GenBank/DDBJ databases">
        <title>Biotechnological potential of actinobacteria isolated from South African environments.</title>
        <authorList>
            <person name="Le Roes-Hill M."/>
            <person name="Prins A."/>
            <person name="Durrell K.A."/>
        </authorList>
    </citation>
    <scope>NUCLEOTIDE SEQUENCE [LARGE SCALE GENOMIC DNA]</scope>
    <source>
        <strain evidence="4">BS2</strain>
    </source>
</reference>
<dbReference type="PANTHER" id="PTHR43086">
    <property type="entry name" value="VERY-LONG-CHAIN 3-OXOOACYL-COA REDUCTASE"/>
    <property type="match status" value="1"/>
</dbReference>
<organism evidence="4 5">
    <name type="scientific">Gordonia lacunae</name>
    <dbReference type="NCBI Taxonomy" id="417102"/>
    <lineage>
        <taxon>Bacteria</taxon>
        <taxon>Bacillati</taxon>
        <taxon>Actinomycetota</taxon>
        <taxon>Actinomycetes</taxon>
        <taxon>Mycobacteriales</taxon>
        <taxon>Gordoniaceae</taxon>
        <taxon>Gordonia</taxon>
    </lineage>
</organism>